<proteinExistence type="predicted"/>
<sequence>MIPVTILFFAATVTGNETKPIFKIISCVLWLVIVVYSMMFFLNQWYMD</sequence>
<evidence type="ECO:0000313" key="2">
    <source>
        <dbReference type="EMBL" id="EEE16733.1"/>
    </source>
</evidence>
<evidence type="ECO:0000256" key="1">
    <source>
        <dbReference type="SAM" id="Phobius"/>
    </source>
</evidence>
<keyword evidence="1" id="KW-0472">Membrane</keyword>
<name>B9CP34_LANR4</name>
<keyword evidence="1" id="KW-0812">Transmembrane</keyword>
<reference evidence="2 3" key="1">
    <citation type="submission" date="2009-01" db="EMBL/GenBank/DDBJ databases">
        <authorList>
            <person name="Madupu R."/>
            <person name="Sebastian Y."/>
            <person name="Durkin A.S."/>
            <person name="Torralba M."/>
            <person name="Methe B."/>
            <person name="Sutton G.G."/>
            <person name="Strausberg R.L."/>
            <person name="Nelson K.E."/>
        </authorList>
    </citation>
    <scope>NUCLEOTIDE SEQUENCE [LARGE SCALE GENOMIC DNA]</scope>
    <source>
        <strain evidence="2 3">ATCC 49626</strain>
    </source>
</reference>
<dbReference type="AlphaFoldDB" id="B9CP34"/>
<feature type="transmembrane region" description="Helical" evidence="1">
    <location>
        <begin position="20"/>
        <end position="42"/>
    </location>
</feature>
<evidence type="ECO:0000313" key="3">
    <source>
        <dbReference type="Proteomes" id="UP000004070"/>
    </source>
</evidence>
<dbReference type="Proteomes" id="UP000004070">
    <property type="component" value="Unassembled WGS sequence"/>
</dbReference>
<comment type="caution">
    <text evidence="2">The sequence shown here is derived from an EMBL/GenBank/DDBJ whole genome shotgun (WGS) entry which is preliminary data.</text>
</comment>
<protein>
    <submittedName>
        <fullName evidence="2">Uncharacterized protein</fullName>
    </submittedName>
</protein>
<keyword evidence="1" id="KW-1133">Transmembrane helix</keyword>
<organism evidence="2 3">
    <name type="scientific">Lancefieldella rimae (strain ATCC 49626 / DSM 7090 / CCUG 31168 / NBRC 15546 / VPI D140H-11A)</name>
    <name type="common">Atopobium rimae</name>
    <dbReference type="NCBI Taxonomy" id="553184"/>
    <lineage>
        <taxon>Bacteria</taxon>
        <taxon>Bacillati</taxon>
        <taxon>Actinomycetota</taxon>
        <taxon>Coriobacteriia</taxon>
        <taxon>Coriobacteriales</taxon>
        <taxon>Atopobiaceae</taxon>
        <taxon>Lancefieldella</taxon>
    </lineage>
</organism>
<accession>B9CP34</accession>
<gene>
    <name evidence="2" type="ORF">ATORI0001_0235</name>
</gene>
<dbReference type="EMBL" id="ACFE01000005">
    <property type="protein sequence ID" value="EEE16733.1"/>
    <property type="molecule type" value="Genomic_DNA"/>
</dbReference>